<dbReference type="GO" id="GO:0000162">
    <property type="term" value="P:L-tryptophan biosynthetic process"/>
    <property type="evidence" value="ECO:0007669"/>
    <property type="project" value="TreeGrafter"/>
</dbReference>
<dbReference type="HAMAP" id="MF_01014">
    <property type="entry name" value="HisA"/>
    <property type="match status" value="1"/>
</dbReference>
<dbReference type="CDD" id="cd04732">
    <property type="entry name" value="HisA"/>
    <property type="match status" value="1"/>
</dbReference>
<feature type="active site" description="Proton acceptor" evidence="12">
    <location>
        <position position="8"/>
    </location>
</feature>
<sequence>MLIIPAIDLRAGKCVRLVEGKLDRETVYSNDPAAVARVWQGSGARMLHLVDLDGAFAGSPRNLETIQEIIKVLNIPVQVGGGIRDLITVERLLQMGVARVILGTVAIQNPALVADACARFGSEHIVVGIDARDGKVAIEGWGLTAEKDALELADEISQMGITRVVFTDISRDGTLKGPNTEAIKKLAMSSKMKVIASGGVSTIEDIVALNELAPLGVEGVIVGKALYAGTVNIDEALALEGKKQSVSC</sequence>
<evidence type="ECO:0000256" key="8">
    <source>
        <dbReference type="ARBA" id="ARBA00022605"/>
    </source>
</evidence>
<protein>
    <recommendedName>
        <fullName evidence="6 12">1-(5-phosphoribosyl)-5-[(5-phosphoribosylamino)methylideneamino] imidazole-4-carboxamide isomerase</fullName>
        <ecNumber evidence="5 12">5.3.1.16</ecNumber>
    </recommendedName>
    <alternativeName>
        <fullName evidence="11 12">Phosphoribosylformimino-5-aminoimidazole carboxamide ribotide isomerase</fullName>
    </alternativeName>
</protein>
<keyword evidence="8 12" id="KW-0028">Amino-acid biosynthesis</keyword>
<proteinExistence type="inferred from homology"/>
<evidence type="ECO:0000256" key="5">
    <source>
        <dbReference type="ARBA" id="ARBA00012550"/>
    </source>
</evidence>
<dbReference type="InterPro" id="IPR006062">
    <property type="entry name" value="His_biosynth"/>
</dbReference>
<dbReference type="STRING" id="767817.Desgi_2463"/>
<accession>R4KMU7</accession>
<keyword evidence="9 12" id="KW-0368">Histidine biosynthesis</keyword>
<dbReference type="InterPro" id="IPR044524">
    <property type="entry name" value="Isoase_HisA-like"/>
</dbReference>
<dbReference type="PANTHER" id="PTHR43090:SF2">
    <property type="entry name" value="1-(5-PHOSPHORIBOSYL)-5-[(5-PHOSPHORIBOSYLAMINO)METHYLIDENEAMINO] IMIDAZOLE-4-CARBOXAMIDE ISOMERASE"/>
    <property type="match status" value="1"/>
</dbReference>
<evidence type="ECO:0000256" key="2">
    <source>
        <dbReference type="ARBA" id="ARBA00004496"/>
    </source>
</evidence>
<comment type="similarity">
    <text evidence="4 12 13">Belongs to the HisA/HisF family.</text>
</comment>
<evidence type="ECO:0000256" key="13">
    <source>
        <dbReference type="RuleBase" id="RU003657"/>
    </source>
</evidence>
<dbReference type="PANTHER" id="PTHR43090">
    <property type="entry name" value="1-(5-PHOSPHORIBOSYL)-5-[(5-PHOSPHORIBOSYLAMINO)METHYLIDENEAMINO] IMIDAZOLE-4-CARBOXAMIDE ISOMERASE"/>
    <property type="match status" value="1"/>
</dbReference>
<evidence type="ECO:0000256" key="1">
    <source>
        <dbReference type="ARBA" id="ARBA00000901"/>
    </source>
</evidence>
<dbReference type="InterPro" id="IPR013785">
    <property type="entry name" value="Aldolase_TIM"/>
</dbReference>
<dbReference type="NCBIfam" id="NF010112">
    <property type="entry name" value="PRK13585.1"/>
    <property type="match status" value="1"/>
</dbReference>
<feature type="active site" description="Proton donor" evidence="12">
    <location>
        <position position="130"/>
    </location>
</feature>
<dbReference type="OrthoDB" id="9807749at2"/>
<dbReference type="EMBL" id="CP003273">
    <property type="protein sequence ID" value="AGL01875.1"/>
    <property type="molecule type" value="Genomic_DNA"/>
</dbReference>
<comment type="subcellular location">
    <subcellularLocation>
        <location evidence="2 12 14">Cytoplasm</location>
    </subcellularLocation>
</comment>
<evidence type="ECO:0000256" key="7">
    <source>
        <dbReference type="ARBA" id="ARBA00022490"/>
    </source>
</evidence>
<dbReference type="Pfam" id="PF00977">
    <property type="entry name" value="His_biosynth"/>
    <property type="match status" value="1"/>
</dbReference>
<dbReference type="EC" id="5.3.1.16" evidence="5 12"/>
<keyword evidence="16" id="KW-1185">Reference proteome</keyword>
<evidence type="ECO:0000256" key="3">
    <source>
        <dbReference type="ARBA" id="ARBA00005133"/>
    </source>
</evidence>
<dbReference type="RefSeq" id="WP_006523119.1">
    <property type="nucleotide sequence ID" value="NC_021184.1"/>
</dbReference>
<dbReference type="NCBIfam" id="TIGR00007">
    <property type="entry name" value="1-(5-phosphoribosyl)-5-[(5-phosphoribosylamino)methylideneamino]imidazole-4-carboxamide isomerase"/>
    <property type="match status" value="1"/>
</dbReference>
<evidence type="ECO:0000256" key="14">
    <source>
        <dbReference type="RuleBase" id="RU003658"/>
    </source>
</evidence>
<evidence type="ECO:0000256" key="9">
    <source>
        <dbReference type="ARBA" id="ARBA00023102"/>
    </source>
</evidence>
<dbReference type="FunFam" id="3.20.20.70:FF:000009">
    <property type="entry name" value="1-(5-phosphoribosyl)-5-[(5-phosphoribosylamino)methylideneamino] imidazole-4-carboxamide isomerase"/>
    <property type="match status" value="1"/>
</dbReference>
<dbReference type="InterPro" id="IPR006063">
    <property type="entry name" value="HisA_bact_arch"/>
</dbReference>
<reference evidence="15 16" key="1">
    <citation type="submission" date="2012-01" db="EMBL/GenBank/DDBJ databases">
        <title>Complete sequence of Desulfotomaculum gibsoniae DSM 7213.</title>
        <authorList>
            <consortium name="US DOE Joint Genome Institute"/>
            <person name="Lucas S."/>
            <person name="Han J."/>
            <person name="Lapidus A."/>
            <person name="Cheng J.-F."/>
            <person name="Goodwin L."/>
            <person name="Pitluck S."/>
            <person name="Peters L."/>
            <person name="Ovchinnikova G."/>
            <person name="Teshima H."/>
            <person name="Detter J.C."/>
            <person name="Han C."/>
            <person name="Tapia R."/>
            <person name="Land M."/>
            <person name="Hauser L."/>
            <person name="Kyrpides N."/>
            <person name="Ivanova N."/>
            <person name="Pagani I."/>
            <person name="Parshina S."/>
            <person name="Plugge C."/>
            <person name="Muyzer G."/>
            <person name="Kuever J."/>
            <person name="Ivanova A."/>
            <person name="Nazina T."/>
            <person name="Klenk H.-P."/>
            <person name="Brambilla E."/>
            <person name="Spring S."/>
            <person name="Stams A.F."/>
            <person name="Woyke T."/>
        </authorList>
    </citation>
    <scope>NUCLEOTIDE SEQUENCE [LARGE SCALE GENOMIC DNA]</scope>
    <source>
        <strain evidence="15 16">DSM 7213</strain>
    </source>
</reference>
<dbReference type="HOGENOM" id="CLU_048577_1_1_9"/>
<dbReference type="Gene3D" id="3.20.20.70">
    <property type="entry name" value="Aldolase class I"/>
    <property type="match status" value="1"/>
</dbReference>
<evidence type="ECO:0000313" key="15">
    <source>
        <dbReference type="EMBL" id="AGL01875.1"/>
    </source>
</evidence>
<dbReference type="GO" id="GO:0005737">
    <property type="term" value="C:cytoplasm"/>
    <property type="evidence" value="ECO:0007669"/>
    <property type="project" value="UniProtKB-SubCell"/>
</dbReference>
<organism evidence="15 16">
    <name type="scientific">Desulfoscipio gibsoniae DSM 7213</name>
    <dbReference type="NCBI Taxonomy" id="767817"/>
    <lineage>
        <taxon>Bacteria</taxon>
        <taxon>Bacillati</taxon>
        <taxon>Bacillota</taxon>
        <taxon>Clostridia</taxon>
        <taxon>Eubacteriales</taxon>
        <taxon>Desulfallaceae</taxon>
        <taxon>Desulfoscipio</taxon>
    </lineage>
</organism>
<dbReference type="SUPFAM" id="SSF51366">
    <property type="entry name" value="Ribulose-phoshate binding barrel"/>
    <property type="match status" value="1"/>
</dbReference>
<evidence type="ECO:0000256" key="4">
    <source>
        <dbReference type="ARBA" id="ARBA00009667"/>
    </source>
</evidence>
<keyword evidence="7 12" id="KW-0963">Cytoplasm</keyword>
<dbReference type="eggNOG" id="COG0106">
    <property type="taxonomic scope" value="Bacteria"/>
</dbReference>
<dbReference type="Proteomes" id="UP000013520">
    <property type="component" value="Chromosome"/>
</dbReference>
<dbReference type="GO" id="GO:0003949">
    <property type="term" value="F:1-(5-phosphoribosyl)-5-[(5-phosphoribosylamino)methylideneamino]imidazole-4-carboxamide isomerase activity"/>
    <property type="evidence" value="ECO:0007669"/>
    <property type="project" value="UniProtKB-UniRule"/>
</dbReference>
<evidence type="ECO:0000256" key="12">
    <source>
        <dbReference type="HAMAP-Rule" id="MF_01014"/>
    </source>
</evidence>
<dbReference type="InterPro" id="IPR023016">
    <property type="entry name" value="HisA/PriA"/>
</dbReference>
<dbReference type="AlphaFoldDB" id="R4KMU7"/>
<evidence type="ECO:0000256" key="10">
    <source>
        <dbReference type="ARBA" id="ARBA00023235"/>
    </source>
</evidence>
<evidence type="ECO:0000313" key="16">
    <source>
        <dbReference type="Proteomes" id="UP000013520"/>
    </source>
</evidence>
<dbReference type="KEGG" id="dgi:Desgi_2463"/>
<evidence type="ECO:0000256" key="11">
    <source>
        <dbReference type="ARBA" id="ARBA00030547"/>
    </source>
</evidence>
<keyword evidence="10 12" id="KW-0413">Isomerase</keyword>
<dbReference type="UniPathway" id="UPA00031">
    <property type="reaction ID" value="UER00009"/>
</dbReference>
<dbReference type="InterPro" id="IPR011060">
    <property type="entry name" value="RibuloseP-bd_barrel"/>
</dbReference>
<name>R4KMU7_9FIRM</name>
<comment type="catalytic activity">
    <reaction evidence="1 12 14">
        <text>1-(5-phospho-beta-D-ribosyl)-5-[(5-phospho-beta-D-ribosylamino)methylideneamino]imidazole-4-carboxamide = 5-[(5-phospho-1-deoxy-D-ribulos-1-ylimino)methylamino]-1-(5-phospho-beta-D-ribosyl)imidazole-4-carboxamide</text>
        <dbReference type="Rhea" id="RHEA:15469"/>
        <dbReference type="ChEBI" id="CHEBI:58435"/>
        <dbReference type="ChEBI" id="CHEBI:58525"/>
        <dbReference type="EC" id="5.3.1.16"/>
    </reaction>
</comment>
<dbReference type="GO" id="GO:0000105">
    <property type="term" value="P:L-histidine biosynthetic process"/>
    <property type="evidence" value="ECO:0007669"/>
    <property type="project" value="UniProtKB-UniRule"/>
</dbReference>
<comment type="pathway">
    <text evidence="3 12 14">Amino-acid biosynthesis; L-histidine biosynthesis; L-histidine from 5-phospho-alpha-D-ribose 1-diphosphate: step 4/9.</text>
</comment>
<gene>
    <name evidence="12" type="primary">hisA</name>
    <name evidence="15" type="ORF">Desgi_2463</name>
</gene>
<evidence type="ECO:0000256" key="6">
    <source>
        <dbReference type="ARBA" id="ARBA00018464"/>
    </source>
</evidence>